<accession>A0A1Y2AKX3</accession>
<evidence type="ECO:0000313" key="6">
    <source>
        <dbReference type="EMBL" id="ORY23203.1"/>
    </source>
</evidence>
<feature type="domain" description="Fatty acid hydroxylase" evidence="5">
    <location>
        <begin position="155"/>
        <end position="291"/>
    </location>
</feature>
<protein>
    <recommendedName>
        <fullName evidence="5">Fatty acid hydroxylase domain-containing protein</fullName>
    </recommendedName>
</protein>
<organism evidence="6 7">
    <name type="scientific">Naematelia encephala</name>
    <dbReference type="NCBI Taxonomy" id="71784"/>
    <lineage>
        <taxon>Eukaryota</taxon>
        <taxon>Fungi</taxon>
        <taxon>Dikarya</taxon>
        <taxon>Basidiomycota</taxon>
        <taxon>Agaricomycotina</taxon>
        <taxon>Tremellomycetes</taxon>
        <taxon>Tremellales</taxon>
        <taxon>Naemateliaceae</taxon>
        <taxon>Naematelia</taxon>
    </lineage>
</organism>
<evidence type="ECO:0000256" key="3">
    <source>
        <dbReference type="ARBA" id="ARBA00022989"/>
    </source>
</evidence>
<dbReference type="PANTHER" id="PTHR11863">
    <property type="entry name" value="STEROL DESATURASE"/>
    <property type="match status" value="1"/>
</dbReference>
<dbReference type="Pfam" id="PF04116">
    <property type="entry name" value="FA_hydroxylase"/>
    <property type="match status" value="1"/>
</dbReference>
<name>A0A1Y2AKX3_9TREE</name>
<evidence type="ECO:0000313" key="7">
    <source>
        <dbReference type="Proteomes" id="UP000193986"/>
    </source>
</evidence>
<comment type="subcellular location">
    <subcellularLocation>
        <location evidence="1">Membrane</location>
    </subcellularLocation>
</comment>
<evidence type="ECO:0000256" key="1">
    <source>
        <dbReference type="ARBA" id="ARBA00004370"/>
    </source>
</evidence>
<dbReference type="GO" id="GO:0005506">
    <property type="term" value="F:iron ion binding"/>
    <property type="evidence" value="ECO:0007669"/>
    <property type="project" value="InterPro"/>
</dbReference>
<dbReference type="InterPro" id="IPR006694">
    <property type="entry name" value="Fatty_acid_hydroxylase"/>
</dbReference>
<sequence>MSSVTYDFMSKYVPIVADHFAPMNATTARNTMYGGIALDNLNWLERLWASYYIWMGNPVLATGLMSFMVHEVIYFGRAIPWLIVDAIPYFRKWKLQPGKTVSNEQILKCAKIVLLTHFTCEFPLIYAFHPVCAYFGMATYEVPFSSPLLMAAQIAFFFVFEDTFHYWAHRGLHWGPFYKHIHKLHHEFSAPIGLAAEYAHPLEVLILAQGTISGPFLYCLFRKDLHIFTVYIWVTLRLFQAVDAHSGYDFPWSLRHWLPFWAGADHHDFHHQAFTNCYSTSFRWWDYMLGTDNKYHAFRNRVKNASAKDKAAVEKREIDRIEAEGIRAERLAAAGGGQGGMEGVKRGKLE</sequence>
<keyword evidence="7" id="KW-1185">Reference proteome</keyword>
<dbReference type="GO" id="GO:0016491">
    <property type="term" value="F:oxidoreductase activity"/>
    <property type="evidence" value="ECO:0007669"/>
    <property type="project" value="InterPro"/>
</dbReference>
<comment type="caution">
    <text evidence="6">The sequence shown here is derived from an EMBL/GenBank/DDBJ whole genome shotgun (WGS) entry which is preliminary data.</text>
</comment>
<keyword evidence="4" id="KW-0472">Membrane</keyword>
<proteinExistence type="predicted"/>
<dbReference type="InterPro" id="IPR050307">
    <property type="entry name" value="Sterol_Desaturase_Related"/>
</dbReference>
<dbReference type="GO" id="GO:0016020">
    <property type="term" value="C:membrane"/>
    <property type="evidence" value="ECO:0007669"/>
    <property type="project" value="UniProtKB-SubCell"/>
</dbReference>
<dbReference type="Proteomes" id="UP000193986">
    <property type="component" value="Unassembled WGS sequence"/>
</dbReference>
<dbReference type="EMBL" id="MCFC01000082">
    <property type="protein sequence ID" value="ORY23203.1"/>
    <property type="molecule type" value="Genomic_DNA"/>
</dbReference>
<dbReference type="OrthoDB" id="1658724at2759"/>
<keyword evidence="2" id="KW-0812">Transmembrane</keyword>
<evidence type="ECO:0000256" key="2">
    <source>
        <dbReference type="ARBA" id="ARBA00022692"/>
    </source>
</evidence>
<reference evidence="6 7" key="1">
    <citation type="submission" date="2016-07" db="EMBL/GenBank/DDBJ databases">
        <title>Pervasive Adenine N6-methylation of Active Genes in Fungi.</title>
        <authorList>
            <consortium name="DOE Joint Genome Institute"/>
            <person name="Mondo S.J."/>
            <person name="Dannebaum R.O."/>
            <person name="Kuo R.C."/>
            <person name="Labutti K."/>
            <person name="Haridas S."/>
            <person name="Kuo A."/>
            <person name="Salamov A."/>
            <person name="Ahrendt S.R."/>
            <person name="Lipzen A."/>
            <person name="Sullivan W."/>
            <person name="Andreopoulos W.B."/>
            <person name="Clum A."/>
            <person name="Lindquist E."/>
            <person name="Daum C."/>
            <person name="Ramamoorthy G.K."/>
            <person name="Gryganskyi A."/>
            <person name="Culley D."/>
            <person name="Magnuson J.K."/>
            <person name="James T.Y."/>
            <person name="O'Malley M.A."/>
            <person name="Stajich J.E."/>
            <person name="Spatafora J.W."/>
            <person name="Visel A."/>
            <person name="Grigoriev I.V."/>
        </authorList>
    </citation>
    <scope>NUCLEOTIDE SEQUENCE [LARGE SCALE GENOMIC DNA]</scope>
    <source>
        <strain evidence="6 7">68-887.2</strain>
    </source>
</reference>
<dbReference type="STRING" id="71784.A0A1Y2AKX3"/>
<dbReference type="AlphaFoldDB" id="A0A1Y2AKX3"/>
<keyword evidence="3" id="KW-1133">Transmembrane helix</keyword>
<dbReference type="FunCoup" id="A0A1Y2AKX3">
    <property type="interactions" value="114"/>
</dbReference>
<dbReference type="GO" id="GO:0008610">
    <property type="term" value="P:lipid biosynthetic process"/>
    <property type="evidence" value="ECO:0007669"/>
    <property type="project" value="InterPro"/>
</dbReference>
<dbReference type="InParanoid" id="A0A1Y2AKX3"/>
<evidence type="ECO:0000259" key="5">
    <source>
        <dbReference type="Pfam" id="PF04116"/>
    </source>
</evidence>
<evidence type="ECO:0000256" key="4">
    <source>
        <dbReference type="ARBA" id="ARBA00023136"/>
    </source>
</evidence>
<gene>
    <name evidence="6" type="ORF">BCR39DRAFT_549764</name>
</gene>